<comment type="caution">
    <text evidence="2">The sequence shown here is derived from an EMBL/GenBank/DDBJ whole genome shotgun (WGS) entry which is preliminary data.</text>
</comment>
<reference evidence="3" key="1">
    <citation type="journal article" date="2019" name="Int. J. Syst. Evol. Microbiol.">
        <title>The Global Catalogue of Microorganisms (GCM) 10K type strain sequencing project: providing services to taxonomists for standard genome sequencing and annotation.</title>
        <authorList>
            <consortium name="The Broad Institute Genomics Platform"/>
            <consortium name="The Broad Institute Genome Sequencing Center for Infectious Disease"/>
            <person name="Wu L."/>
            <person name="Ma J."/>
        </authorList>
    </citation>
    <scope>NUCLEOTIDE SEQUENCE [LARGE SCALE GENOMIC DNA]</scope>
    <source>
        <strain evidence="3">KCTC 42875</strain>
    </source>
</reference>
<keyword evidence="1" id="KW-0732">Signal</keyword>
<dbReference type="Proteomes" id="UP001595740">
    <property type="component" value="Unassembled WGS sequence"/>
</dbReference>
<proteinExistence type="predicted"/>
<evidence type="ECO:0000313" key="3">
    <source>
        <dbReference type="Proteomes" id="UP001595740"/>
    </source>
</evidence>
<feature type="signal peptide" evidence="1">
    <location>
        <begin position="1"/>
        <end position="24"/>
    </location>
</feature>
<dbReference type="EMBL" id="JBHRXK010000005">
    <property type="protein sequence ID" value="MFC3551715.1"/>
    <property type="molecule type" value="Genomic_DNA"/>
</dbReference>
<accession>A0ABV7RQD9</accession>
<protein>
    <submittedName>
        <fullName evidence="2">Uncharacterized protein</fullName>
    </submittedName>
</protein>
<feature type="chain" id="PRO_5046201982" evidence="1">
    <location>
        <begin position="25"/>
        <end position="257"/>
    </location>
</feature>
<organism evidence="2 3">
    <name type="scientific">Lysobacter cavernae</name>
    <dbReference type="NCBI Taxonomy" id="1685901"/>
    <lineage>
        <taxon>Bacteria</taxon>
        <taxon>Pseudomonadati</taxon>
        <taxon>Pseudomonadota</taxon>
        <taxon>Gammaproteobacteria</taxon>
        <taxon>Lysobacterales</taxon>
        <taxon>Lysobacteraceae</taxon>
        <taxon>Lysobacter</taxon>
    </lineage>
</organism>
<evidence type="ECO:0000313" key="2">
    <source>
        <dbReference type="EMBL" id="MFC3551715.1"/>
    </source>
</evidence>
<name>A0ABV7RQD9_9GAMM</name>
<keyword evidence="3" id="KW-1185">Reference proteome</keyword>
<sequence>MPAAIHPFFVLALAVASPSLTAQAVRSEETLIDSGDAAHLFAYTPKPGMRAQFDAGYRAHLRWHRDRQDPLPWFGWDIVDGDRAGLFVDGSFGTSFAAFEQRIDPVGDQADAARNVTAYAEPAFRASYRLRRELSTALPLEHWRPSEIVQVFHYTLRPGTQPCFEQAVRAARTVLLGEATAPAHSWYEKRDGGIAPEYMLMIAHYGQAGYDHRSRSLETLLERSGNAAALADLTASATTVKTETWSYRADLSLIPGR</sequence>
<dbReference type="RefSeq" id="WP_386759484.1">
    <property type="nucleotide sequence ID" value="NZ_JBHRXK010000005.1"/>
</dbReference>
<evidence type="ECO:0000256" key="1">
    <source>
        <dbReference type="SAM" id="SignalP"/>
    </source>
</evidence>
<gene>
    <name evidence="2" type="ORF">ACFOLC_11915</name>
</gene>